<reference evidence="3" key="1">
    <citation type="submission" date="2021-02" db="EMBL/GenBank/DDBJ databases">
        <authorList>
            <person name="Nowell W R."/>
        </authorList>
    </citation>
    <scope>NUCLEOTIDE SEQUENCE</scope>
</reference>
<evidence type="ECO:0000256" key="2">
    <source>
        <dbReference type="SAM" id="Phobius"/>
    </source>
</evidence>
<gene>
    <name evidence="3" type="ORF">GRG538_LOCUS20131</name>
</gene>
<evidence type="ECO:0000256" key="1">
    <source>
        <dbReference type="SAM" id="Coils"/>
    </source>
</evidence>
<protein>
    <submittedName>
        <fullName evidence="3">Uncharacterized protein</fullName>
    </submittedName>
</protein>
<sequence>MDSGDKYCMPNIQANRKSVSCSQMNVQEDILSPNIFLNKLNIPLNCLGDDRIRQQYLEEYSAKYFKAKHLLNNARKKQRKIIMIYYEEKVKQNNIDELQTIKESLLNENEKIKKFKDALKDKLTIYQKRIQLLQDTEFWSTYDIGQTQNNTHGSIEYCAENHLVDNICTTNTYEYYYSELKLNEDNMSSINNNDYDNKLNDSFDNNAISNRKDDHNLIEINLKHPKQLNTKLISEIDQNIDIFISEKQVKQYFQWLKKIGQFIFMLISNDRFQIISMILMFGLSMFVVIFVNNLLEHFLIYITKSSTSITTVSSQNSMPESSFSYLLSNIYNWTTSWVLLISHIFSF</sequence>
<comment type="caution">
    <text evidence="3">The sequence shown here is derived from an EMBL/GenBank/DDBJ whole genome shotgun (WGS) entry which is preliminary data.</text>
</comment>
<evidence type="ECO:0000313" key="4">
    <source>
        <dbReference type="Proteomes" id="UP000663872"/>
    </source>
</evidence>
<keyword evidence="2" id="KW-0472">Membrane</keyword>
<feature type="coiled-coil region" evidence="1">
    <location>
        <begin position="57"/>
        <end position="136"/>
    </location>
</feature>
<keyword evidence="2" id="KW-1133">Transmembrane helix</keyword>
<dbReference type="AlphaFoldDB" id="A0A818KAS8"/>
<dbReference type="Proteomes" id="UP000663872">
    <property type="component" value="Unassembled WGS sequence"/>
</dbReference>
<name>A0A818KAS8_9BILA</name>
<evidence type="ECO:0000313" key="3">
    <source>
        <dbReference type="EMBL" id="CAF3548802.1"/>
    </source>
</evidence>
<keyword evidence="1" id="KW-0175">Coiled coil</keyword>
<organism evidence="3 4">
    <name type="scientific">Rotaria socialis</name>
    <dbReference type="NCBI Taxonomy" id="392032"/>
    <lineage>
        <taxon>Eukaryota</taxon>
        <taxon>Metazoa</taxon>
        <taxon>Spiralia</taxon>
        <taxon>Gnathifera</taxon>
        <taxon>Rotifera</taxon>
        <taxon>Eurotatoria</taxon>
        <taxon>Bdelloidea</taxon>
        <taxon>Philodinida</taxon>
        <taxon>Philodinidae</taxon>
        <taxon>Rotaria</taxon>
    </lineage>
</organism>
<accession>A0A818KAS8</accession>
<keyword evidence="2" id="KW-0812">Transmembrane</keyword>
<proteinExistence type="predicted"/>
<feature type="transmembrane region" description="Helical" evidence="2">
    <location>
        <begin position="274"/>
        <end position="295"/>
    </location>
</feature>
<dbReference type="EMBL" id="CAJNYT010003312">
    <property type="protein sequence ID" value="CAF3548802.1"/>
    <property type="molecule type" value="Genomic_DNA"/>
</dbReference>